<dbReference type="RefSeq" id="WP_151459965.1">
    <property type="nucleotide sequence ID" value="NZ_WAAO01000003.1"/>
</dbReference>
<sequence length="795" mass="87072">MTAPGTSPAGPRFEVAPWSIALDGLDASRLAHDESVFGLSNGHVGWRGNLDEGEPRGVAGSYLNGVFEEHPMPYAEEGYGYPDSGQTVINVQNGQLIRLLVDDEPFDVRTGELVHHRRSLGFQDGVLHREADWISPTHRRVRIESARLVSFSRRAVAAVRYRVHAVSHEVAITIQSEALPNEPLPITHSDPRVQELLTTPLVGLDSDVIGTTATLVHRTRESGLSVAVSMDHAVTTSGSAEPAVTTVASPELARTTVRVVLAPGEHVELIKVVGHEWSATLSPSGLRDRAEAAVTDAGHAGWDELVREQRARLDDYWACADVEVEGEPRLQQAVRYALFQVFQASVRAELRSVPGKGLTGSGYEGHTFWDFEGFVLPVLTSTAPHAAEPALRWRHSTLGHARERAQHLHLRGAAFPWRTIDGRESSGYWPASTAAFHVNADIAGAVLHYVRATGDQAFEREAGLEMLVETARLWVSLGHADSAGVFHIHGVTGPDEYSAIVDDNVYTNLMAQRNLRGAVASARRHPEVAGALGVDEAELDEWCRTADAMCVPFDEARGVHPQSAGFTEQERWDFESTSSEEYPLQEHFPYFDLYRKQVVKQADLVLALFFAHEAFTPEEKERAFGYYEELTVRDSSLSAAVQAIIAAEVGQLDLAYDYLAEAATLDLDDLHENTSDGLHIAALAGVWTAITAGLGGMRDTDDGLRFSPRLPDRVRGLNFGVRIHGQVLRVEVLPATVTYVLKEGPSLTVRHFDAEVELHAGHPVTREIPRARDRGARPSQPRGRAPRDASVAFAL</sequence>
<accession>A0ABQ6V3L4</accession>
<dbReference type="Pfam" id="PF03633">
    <property type="entry name" value="Glyco_hydro_65C"/>
    <property type="match status" value="1"/>
</dbReference>
<comment type="caution">
    <text evidence="7">The sequence shown here is derived from an EMBL/GenBank/DDBJ whole genome shotgun (WGS) entry which is preliminary data.</text>
</comment>
<protein>
    <submittedName>
        <fullName evidence="7">Glycoside hydrolase family 65 protein</fullName>
    </submittedName>
</protein>
<evidence type="ECO:0000313" key="8">
    <source>
        <dbReference type="Proteomes" id="UP000478836"/>
    </source>
</evidence>
<feature type="domain" description="Glycoside hydrolase family 65 central catalytic" evidence="4">
    <location>
        <begin position="335"/>
        <end position="688"/>
    </location>
</feature>
<reference evidence="8" key="1">
    <citation type="submission" date="2019-09" db="EMBL/GenBank/DDBJ databases">
        <title>Whole genome sequencing of Microbacterium maritypicum.</title>
        <authorList>
            <person name="Lenchi N."/>
        </authorList>
    </citation>
    <scope>NUCLEOTIDE SEQUENCE [LARGE SCALE GENOMIC DNA]</scope>
    <source>
        <strain evidence="8">G1</strain>
    </source>
</reference>
<name>A0ABQ6V3L4_9MICO</name>
<organism evidence="7 8">
    <name type="scientific">Microbacterium algeriense</name>
    <dbReference type="NCBI Taxonomy" id="2615184"/>
    <lineage>
        <taxon>Bacteria</taxon>
        <taxon>Bacillati</taxon>
        <taxon>Actinomycetota</taxon>
        <taxon>Actinomycetes</taxon>
        <taxon>Micrococcales</taxon>
        <taxon>Microbacteriaceae</taxon>
        <taxon>Microbacterium</taxon>
    </lineage>
</organism>
<comment type="similarity">
    <text evidence="1">Belongs to the glycosyl hydrolase 65 family.</text>
</comment>
<dbReference type="InterPro" id="IPR005195">
    <property type="entry name" value="Glyco_hydro_65_M"/>
</dbReference>
<dbReference type="PANTHER" id="PTHR11051:SF13">
    <property type="entry name" value="GLYCOSYL TRANSFERASE"/>
    <property type="match status" value="1"/>
</dbReference>
<dbReference type="GO" id="GO:0016787">
    <property type="term" value="F:hydrolase activity"/>
    <property type="evidence" value="ECO:0007669"/>
    <property type="project" value="UniProtKB-KW"/>
</dbReference>
<dbReference type="Gene3D" id="1.50.10.10">
    <property type="match status" value="1"/>
</dbReference>
<feature type="domain" description="Glycoside hydrolase family 65 C-terminal" evidence="5">
    <location>
        <begin position="697"/>
        <end position="758"/>
    </location>
</feature>
<dbReference type="InterPro" id="IPR011013">
    <property type="entry name" value="Gal_mutarotase_sf_dom"/>
</dbReference>
<dbReference type="InterPro" id="IPR005194">
    <property type="entry name" value="Glyco_hydro_65_C"/>
</dbReference>
<evidence type="ECO:0000313" key="7">
    <source>
        <dbReference type="EMBL" id="KAB1862466.1"/>
    </source>
</evidence>
<evidence type="ECO:0000259" key="4">
    <source>
        <dbReference type="Pfam" id="PF03632"/>
    </source>
</evidence>
<keyword evidence="8" id="KW-1185">Reference proteome</keyword>
<dbReference type="InterPro" id="IPR005196">
    <property type="entry name" value="Glyco_hydro_65_N"/>
</dbReference>
<feature type="region of interest" description="Disordered" evidence="3">
    <location>
        <begin position="770"/>
        <end position="795"/>
    </location>
</feature>
<gene>
    <name evidence="7" type="ORF">F6A08_15725</name>
</gene>
<evidence type="ECO:0000256" key="2">
    <source>
        <dbReference type="ARBA" id="ARBA00023295"/>
    </source>
</evidence>
<dbReference type="InterPro" id="IPR017045">
    <property type="entry name" value="Malt_Pase/Glycosyl_Hdrlase"/>
</dbReference>
<dbReference type="InterPro" id="IPR012341">
    <property type="entry name" value="6hp_glycosidase-like_sf"/>
</dbReference>
<dbReference type="InterPro" id="IPR008928">
    <property type="entry name" value="6-hairpin_glycosidase_sf"/>
</dbReference>
<dbReference type="PIRSF" id="PIRSF036289">
    <property type="entry name" value="Glycosyl_hydrolase_malt_phosph"/>
    <property type="match status" value="1"/>
</dbReference>
<dbReference type="GeneID" id="77477918"/>
<proteinExistence type="inferred from homology"/>
<evidence type="ECO:0000256" key="1">
    <source>
        <dbReference type="ARBA" id="ARBA00006768"/>
    </source>
</evidence>
<feature type="domain" description="Glycoside hydrolase family 65 N-terminal" evidence="6">
    <location>
        <begin position="23"/>
        <end position="278"/>
    </location>
</feature>
<evidence type="ECO:0000259" key="6">
    <source>
        <dbReference type="Pfam" id="PF03636"/>
    </source>
</evidence>
<evidence type="ECO:0000256" key="3">
    <source>
        <dbReference type="SAM" id="MobiDB-lite"/>
    </source>
</evidence>
<dbReference type="EMBL" id="WAAO01000003">
    <property type="protein sequence ID" value="KAB1862466.1"/>
    <property type="molecule type" value="Genomic_DNA"/>
</dbReference>
<keyword evidence="2" id="KW-0326">Glycosidase</keyword>
<evidence type="ECO:0000259" key="5">
    <source>
        <dbReference type="Pfam" id="PF03633"/>
    </source>
</evidence>
<dbReference type="Gene3D" id="2.60.420.10">
    <property type="entry name" value="Maltose phosphorylase, domain 3"/>
    <property type="match status" value="1"/>
</dbReference>
<dbReference type="Pfam" id="PF03632">
    <property type="entry name" value="Glyco_hydro_65m"/>
    <property type="match status" value="1"/>
</dbReference>
<dbReference type="Pfam" id="PF03636">
    <property type="entry name" value="Glyco_hydro_65N"/>
    <property type="match status" value="1"/>
</dbReference>
<dbReference type="SUPFAM" id="SSF48208">
    <property type="entry name" value="Six-hairpin glycosidases"/>
    <property type="match status" value="1"/>
</dbReference>
<dbReference type="SUPFAM" id="SSF74650">
    <property type="entry name" value="Galactose mutarotase-like"/>
    <property type="match status" value="1"/>
</dbReference>
<dbReference type="PANTHER" id="PTHR11051">
    <property type="entry name" value="GLYCOSYL HYDROLASE-RELATED"/>
    <property type="match status" value="1"/>
</dbReference>
<dbReference type="Proteomes" id="UP000478836">
    <property type="component" value="Unassembled WGS sequence"/>
</dbReference>
<dbReference type="InterPro" id="IPR037018">
    <property type="entry name" value="GH65_N"/>
</dbReference>
<dbReference type="Gene3D" id="2.70.98.40">
    <property type="entry name" value="Glycoside hydrolase, family 65, N-terminal domain"/>
    <property type="match status" value="1"/>
</dbReference>
<keyword evidence="7" id="KW-0378">Hydrolase</keyword>